<feature type="compositionally biased region" description="Low complexity" evidence="1">
    <location>
        <begin position="24"/>
        <end position="40"/>
    </location>
</feature>
<feature type="compositionally biased region" description="Basic and acidic residues" evidence="1">
    <location>
        <begin position="1"/>
        <end position="11"/>
    </location>
</feature>
<keyword evidence="2" id="KW-0472">Membrane</keyword>
<protein>
    <submittedName>
        <fullName evidence="3">Uncharacterized protein</fullName>
    </submittedName>
</protein>
<feature type="region of interest" description="Disordered" evidence="1">
    <location>
        <begin position="1"/>
        <end position="90"/>
    </location>
</feature>
<organism evidence="3 4">
    <name type="scientific">Blastococcus carthaginiensis</name>
    <dbReference type="NCBI Taxonomy" id="3050034"/>
    <lineage>
        <taxon>Bacteria</taxon>
        <taxon>Bacillati</taxon>
        <taxon>Actinomycetota</taxon>
        <taxon>Actinomycetes</taxon>
        <taxon>Geodermatophilales</taxon>
        <taxon>Geodermatophilaceae</taxon>
        <taxon>Blastococcus</taxon>
    </lineage>
</organism>
<evidence type="ECO:0000313" key="3">
    <source>
        <dbReference type="EMBL" id="MDP5183199.1"/>
    </source>
</evidence>
<dbReference type="Proteomes" id="UP001233673">
    <property type="component" value="Unassembled WGS sequence"/>
</dbReference>
<feature type="transmembrane region" description="Helical" evidence="2">
    <location>
        <begin position="104"/>
        <end position="127"/>
    </location>
</feature>
<keyword evidence="4" id="KW-1185">Reference proteome</keyword>
<evidence type="ECO:0000256" key="2">
    <source>
        <dbReference type="SAM" id="Phobius"/>
    </source>
</evidence>
<evidence type="ECO:0000313" key="4">
    <source>
        <dbReference type="Proteomes" id="UP001233673"/>
    </source>
</evidence>
<comment type="caution">
    <text evidence="3">The sequence shown here is derived from an EMBL/GenBank/DDBJ whole genome shotgun (WGS) entry which is preliminary data.</text>
</comment>
<name>A0ABT9ICA2_9ACTN</name>
<feature type="transmembrane region" description="Helical" evidence="2">
    <location>
        <begin position="180"/>
        <end position="201"/>
    </location>
</feature>
<evidence type="ECO:0000256" key="1">
    <source>
        <dbReference type="SAM" id="MobiDB-lite"/>
    </source>
</evidence>
<accession>A0ABT9ICA2</accession>
<reference evidence="4" key="1">
    <citation type="submission" date="2023-05" db="EMBL/GenBank/DDBJ databases">
        <title>Draft genome of Pseudofrankia sp. BMG5.37.</title>
        <authorList>
            <person name="Gtari M."/>
            <person name="Ghodhbane F."/>
            <person name="Sbissi I."/>
        </authorList>
    </citation>
    <scope>NUCLEOTIDE SEQUENCE [LARGE SCALE GENOMIC DNA]</scope>
    <source>
        <strain evidence="4">BMG 814</strain>
    </source>
</reference>
<dbReference type="EMBL" id="JASNFN010000011">
    <property type="protein sequence ID" value="MDP5183199.1"/>
    <property type="molecule type" value="Genomic_DNA"/>
</dbReference>
<keyword evidence="2" id="KW-0812">Transmembrane</keyword>
<gene>
    <name evidence="3" type="ORF">QOZ88_11170</name>
</gene>
<keyword evidence="2" id="KW-1133">Transmembrane helix</keyword>
<dbReference type="RefSeq" id="WP_305999843.1">
    <property type="nucleotide sequence ID" value="NZ_JASNFN010000011.1"/>
</dbReference>
<sequence length="245" mass="25371">MSQSDDQRRSESQPYGAGSGQEHGQPSYEQQQYGQPQHGQQGYGQYGQPQYGQPQYGQPQYGQPQGYGQQYGAPSPYGQQPQPYGGYGDPGVPAKPGGVITAAVLGFVYGAIGLLVTFFLLIIGAAASGAGGGLDEEIPGFGAVTGAVGGALLGFGVLALAWTVVMVWGAVWALTGRSRVLLLVGGSIALTFTTIGLLGSVVDGTAGDVVVNLLFFLAALAIVVLLSLKPAAQFFAAHRYRRTGR</sequence>
<proteinExistence type="predicted"/>
<feature type="transmembrane region" description="Helical" evidence="2">
    <location>
        <begin position="213"/>
        <end position="236"/>
    </location>
</feature>
<feature type="transmembrane region" description="Helical" evidence="2">
    <location>
        <begin position="147"/>
        <end position="173"/>
    </location>
</feature>
<feature type="compositionally biased region" description="Low complexity" evidence="1">
    <location>
        <begin position="46"/>
        <end position="84"/>
    </location>
</feature>